<keyword evidence="1" id="KW-0175">Coiled coil</keyword>
<protein>
    <submittedName>
        <fullName evidence="3">Nuclear segregation protein</fullName>
    </submittedName>
</protein>
<name>A0A2I2G696_9EURO</name>
<feature type="compositionally biased region" description="Basic and acidic residues" evidence="2">
    <location>
        <begin position="491"/>
        <end position="514"/>
    </location>
</feature>
<keyword evidence="4" id="KW-1185">Reference proteome</keyword>
<dbReference type="RefSeq" id="XP_024703685.1">
    <property type="nucleotide sequence ID" value="XM_024850942.1"/>
</dbReference>
<proteinExistence type="predicted"/>
<feature type="compositionally biased region" description="Polar residues" evidence="2">
    <location>
        <begin position="476"/>
        <end position="487"/>
    </location>
</feature>
<dbReference type="GeneID" id="36558641"/>
<dbReference type="STRING" id="1392250.A0A2I2G696"/>
<dbReference type="GO" id="GO:0008298">
    <property type="term" value="P:intracellular mRNA localization"/>
    <property type="evidence" value="ECO:0007669"/>
    <property type="project" value="TreeGrafter"/>
</dbReference>
<dbReference type="GO" id="GO:1990904">
    <property type="term" value="C:ribonucleoprotein complex"/>
    <property type="evidence" value="ECO:0007669"/>
    <property type="project" value="TreeGrafter"/>
</dbReference>
<dbReference type="GO" id="GO:0042175">
    <property type="term" value="C:nuclear outer membrane-endoplasmic reticulum membrane network"/>
    <property type="evidence" value="ECO:0007669"/>
    <property type="project" value="TreeGrafter"/>
</dbReference>
<feature type="region of interest" description="Disordered" evidence="2">
    <location>
        <begin position="450"/>
        <end position="514"/>
    </location>
</feature>
<evidence type="ECO:0000313" key="3">
    <source>
        <dbReference type="EMBL" id="PLB48383.1"/>
    </source>
</evidence>
<gene>
    <name evidence="3" type="ORF">P170DRAFT_448093</name>
</gene>
<feature type="region of interest" description="Disordered" evidence="2">
    <location>
        <begin position="361"/>
        <end position="385"/>
    </location>
</feature>
<feature type="region of interest" description="Disordered" evidence="2">
    <location>
        <begin position="1"/>
        <end position="92"/>
    </location>
</feature>
<organism evidence="3 4">
    <name type="scientific">Aspergillus steynii IBT 23096</name>
    <dbReference type="NCBI Taxonomy" id="1392250"/>
    <lineage>
        <taxon>Eukaryota</taxon>
        <taxon>Fungi</taxon>
        <taxon>Dikarya</taxon>
        <taxon>Ascomycota</taxon>
        <taxon>Pezizomycotina</taxon>
        <taxon>Eurotiomycetes</taxon>
        <taxon>Eurotiomycetidae</taxon>
        <taxon>Eurotiales</taxon>
        <taxon>Aspergillaceae</taxon>
        <taxon>Aspergillus</taxon>
        <taxon>Aspergillus subgen. Circumdati</taxon>
    </lineage>
</organism>
<dbReference type="InterPro" id="IPR039604">
    <property type="entry name" value="Bfr1"/>
</dbReference>
<dbReference type="GO" id="GO:0005783">
    <property type="term" value="C:endoplasmic reticulum"/>
    <property type="evidence" value="ECO:0007669"/>
    <property type="project" value="TreeGrafter"/>
</dbReference>
<dbReference type="PANTHER" id="PTHR31027:SF2">
    <property type="entry name" value="LEBERCILIN DOMAIN-CONTAINING PROTEIN"/>
    <property type="match status" value="1"/>
</dbReference>
<accession>A0A2I2G696</accession>
<dbReference type="Proteomes" id="UP000234275">
    <property type="component" value="Unassembled WGS sequence"/>
</dbReference>
<comment type="caution">
    <text evidence="3">The sequence shown here is derived from an EMBL/GenBank/DDBJ whole genome shotgun (WGS) entry which is preliminary data.</text>
</comment>
<reference evidence="3 4" key="1">
    <citation type="submission" date="2016-12" db="EMBL/GenBank/DDBJ databases">
        <title>The genomes of Aspergillus section Nigri reveals drivers in fungal speciation.</title>
        <authorList>
            <consortium name="DOE Joint Genome Institute"/>
            <person name="Vesth T.C."/>
            <person name="Nybo J."/>
            <person name="Theobald S."/>
            <person name="Brandl J."/>
            <person name="Frisvad J.C."/>
            <person name="Nielsen K.F."/>
            <person name="Lyhne E.K."/>
            <person name="Kogle M.E."/>
            <person name="Kuo A."/>
            <person name="Riley R."/>
            <person name="Clum A."/>
            <person name="Nolan M."/>
            <person name="Lipzen A."/>
            <person name="Salamov A."/>
            <person name="Henrissat B."/>
            <person name="Wiebenga A."/>
            <person name="De Vries R.P."/>
            <person name="Grigoriev I.V."/>
            <person name="Mortensen U.H."/>
            <person name="Andersen M.R."/>
            <person name="Baker S.E."/>
        </authorList>
    </citation>
    <scope>NUCLEOTIDE SEQUENCE [LARGE SCALE GENOMIC DNA]</scope>
    <source>
        <strain evidence="3 4">IBT 23096</strain>
    </source>
</reference>
<feature type="compositionally biased region" description="Basic and acidic residues" evidence="2">
    <location>
        <begin position="13"/>
        <end position="39"/>
    </location>
</feature>
<evidence type="ECO:0000256" key="2">
    <source>
        <dbReference type="SAM" id="MobiDB-lite"/>
    </source>
</evidence>
<dbReference type="OrthoDB" id="2195113at2759"/>
<feature type="compositionally biased region" description="Polar residues" evidence="2">
    <location>
        <begin position="75"/>
        <end position="92"/>
    </location>
</feature>
<dbReference type="AlphaFoldDB" id="A0A2I2G696"/>
<evidence type="ECO:0000256" key="1">
    <source>
        <dbReference type="SAM" id="Coils"/>
    </source>
</evidence>
<feature type="compositionally biased region" description="Low complexity" evidence="2">
    <location>
        <begin position="375"/>
        <end position="385"/>
    </location>
</feature>
<evidence type="ECO:0000313" key="4">
    <source>
        <dbReference type="Proteomes" id="UP000234275"/>
    </source>
</evidence>
<dbReference type="VEuPathDB" id="FungiDB:P170DRAFT_448093"/>
<feature type="coiled-coil region" evidence="1">
    <location>
        <begin position="253"/>
        <end position="285"/>
    </location>
</feature>
<dbReference type="EMBL" id="MSFO01000005">
    <property type="protein sequence ID" value="PLB48383.1"/>
    <property type="molecule type" value="Genomic_DNA"/>
</dbReference>
<dbReference type="GO" id="GO:0003729">
    <property type="term" value="F:mRNA binding"/>
    <property type="evidence" value="ECO:0007669"/>
    <property type="project" value="TreeGrafter"/>
</dbReference>
<dbReference type="PANTHER" id="PTHR31027">
    <property type="entry name" value="NUCLEAR SEGREGATION PROTEIN BFR1"/>
    <property type="match status" value="1"/>
</dbReference>
<feature type="coiled-coil region" evidence="1">
    <location>
        <begin position="164"/>
        <end position="224"/>
    </location>
</feature>
<sequence>MAAETKSAPPTESKVKPTKPNEEAFKADLAQAEKEHAAVQEKLTQIKSKIEAAKPNNQDSPAAKRQQELRAELSSIRQKQQGFKSSRSSTQEKINAIDSTLKARIAEQNNSRGRMSFKNVDEIDREIARLEKQVDSGTLRLVDERKALSDVSNLRKQRKNFAGLEEAQKVIDDLKAQIAGLKKTLDNPEAKALSDKYSEIQKELDAIKAEQDGAFKNLNALRDERTKLHGEQQKKWSAIREIKDTYYKNRKAYKEYEDEAWRVRREKQKAQRDAFEREKKKKVADKKLEEASRLAFTDEILTAQGLIRHFNPSYDFAALGLDDKKDEGSNFRAEVGRTVDDSNLKGMKVLKKDDREEDYFVGGGGKKGKKGKKGTGSASSAAAATNAAVPADKFNMNVGVIEDFAKVKIDPPMNQSDVPAAIEKLAAKITEWKSSQAEKTQENIKKAQDEIDRLEEESTAAEANGRATDAAKKPAQENSGVNGTVSATAELKQEKDAAADVSEELQKASIEEKA</sequence>